<keyword evidence="1" id="KW-0812">Transmembrane</keyword>
<keyword evidence="3" id="KW-1185">Reference proteome</keyword>
<dbReference type="AlphaFoldDB" id="A0A6A6DJT4"/>
<feature type="transmembrane region" description="Helical" evidence="1">
    <location>
        <begin position="98"/>
        <end position="120"/>
    </location>
</feature>
<evidence type="ECO:0000256" key="1">
    <source>
        <dbReference type="SAM" id="Phobius"/>
    </source>
</evidence>
<evidence type="ECO:0000313" key="3">
    <source>
        <dbReference type="Proteomes" id="UP000800200"/>
    </source>
</evidence>
<organism evidence="2 3">
    <name type="scientific">Zopfia rhizophila CBS 207.26</name>
    <dbReference type="NCBI Taxonomy" id="1314779"/>
    <lineage>
        <taxon>Eukaryota</taxon>
        <taxon>Fungi</taxon>
        <taxon>Dikarya</taxon>
        <taxon>Ascomycota</taxon>
        <taxon>Pezizomycotina</taxon>
        <taxon>Dothideomycetes</taxon>
        <taxon>Dothideomycetes incertae sedis</taxon>
        <taxon>Zopfiaceae</taxon>
        <taxon>Zopfia</taxon>
    </lineage>
</organism>
<protein>
    <submittedName>
        <fullName evidence="2">Uncharacterized protein</fullName>
    </submittedName>
</protein>
<keyword evidence="1" id="KW-0472">Membrane</keyword>
<keyword evidence="1" id="KW-1133">Transmembrane helix</keyword>
<dbReference type="Proteomes" id="UP000800200">
    <property type="component" value="Unassembled WGS sequence"/>
</dbReference>
<proteinExistence type="predicted"/>
<dbReference type="EMBL" id="ML994681">
    <property type="protein sequence ID" value="KAF2177836.1"/>
    <property type="molecule type" value="Genomic_DNA"/>
</dbReference>
<accession>A0A6A6DJT4</accession>
<dbReference type="OrthoDB" id="5342924at2759"/>
<sequence>MASMANYKDGALNYSVVELEKSDSEYGMESPKSAKTVIAQFKEIFIHVVAITSTLAILVADYLEVYWLDLGAVSSSNKIRLPSIPFLSQSAQLKYSQFAAKVLEIVVMTSSSTLIFYLYWGLLRKASY</sequence>
<reference evidence="2" key="1">
    <citation type="journal article" date="2020" name="Stud. Mycol.">
        <title>101 Dothideomycetes genomes: a test case for predicting lifestyles and emergence of pathogens.</title>
        <authorList>
            <person name="Haridas S."/>
            <person name="Albert R."/>
            <person name="Binder M."/>
            <person name="Bloem J."/>
            <person name="Labutti K."/>
            <person name="Salamov A."/>
            <person name="Andreopoulos B."/>
            <person name="Baker S."/>
            <person name="Barry K."/>
            <person name="Bills G."/>
            <person name="Bluhm B."/>
            <person name="Cannon C."/>
            <person name="Castanera R."/>
            <person name="Culley D."/>
            <person name="Daum C."/>
            <person name="Ezra D."/>
            <person name="Gonzalez J."/>
            <person name="Henrissat B."/>
            <person name="Kuo A."/>
            <person name="Liang C."/>
            <person name="Lipzen A."/>
            <person name="Lutzoni F."/>
            <person name="Magnuson J."/>
            <person name="Mondo S."/>
            <person name="Nolan M."/>
            <person name="Ohm R."/>
            <person name="Pangilinan J."/>
            <person name="Park H.-J."/>
            <person name="Ramirez L."/>
            <person name="Alfaro M."/>
            <person name="Sun H."/>
            <person name="Tritt A."/>
            <person name="Yoshinaga Y."/>
            <person name="Zwiers L.-H."/>
            <person name="Turgeon B."/>
            <person name="Goodwin S."/>
            <person name="Spatafora J."/>
            <person name="Crous P."/>
            <person name="Grigoriev I."/>
        </authorList>
    </citation>
    <scope>NUCLEOTIDE SEQUENCE</scope>
    <source>
        <strain evidence="2">CBS 207.26</strain>
    </source>
</reference>
<name>A0A6A6DJT4_9PEZI</name>
<gene>
    <name evidence="2" type="ORF">K469DRAFT_696234</name>
</gene>
<feature type="transmembrane region" description="Helical" evidence="1">
    <location>
        <begin position="44"/>
        <end position="63"/>
    </location>
</feature>
<evidence type="ECO:0000313" key="2">
    <source>
        <dbReference type="EMBL" id="KAF2177836.1"/>
    </source>
</evidence>